<dbReference type="EMBL" id="FMZX01000050">
    <property type="protein sequence ID" value="SDE53506.1"/>
    <property type="molecule type" value="Genomic_DNA"/>
</dbReference>
<dbReference type="InterPro" id="IPR036291">
    <property type="entry name" value="NAD(P)-bd_dom_sf"/>
</dbReference>
<name>A0A1G7DQP7_9PROT</name>
<sequence length="41" mass="4312">MTAIHRSCVRVTGGSSTIGSAIARRFADGVTCSNMRKEAGR</sequence>
<protein>
    <submittedName>
        <fullName evidence="1">Uncharacterized protein</fullName>
    </submittedName>
</protein>
<evidence type="ECO:0000313" key="2">
    <source>
        <dbReference type="Proteomes" id="UP000198925"/>
    </source>
</evidence>
<organism evidence="1 2">
    <name type="scientific">Belnapia rosea</name>
    <dbReference type="NCBI Taxonomy" id="938405"/>
    <lineage>
        <taxon>Bacteria</taxon>
        <taxon>Pseudomonadati</taxon>
        <taxon>Pseudomonadota</taxon>
        <taxon>Alphaproteobacteria</taxon>
        <taxon>Acetobacterales</taxon>
        <taxon>Roseomonadaceae</taxon>
        <taxon>Belnapia</taxon>
    </lineage>
</organism>
<dbReference type="RefSeq" id="WP_281201360.1">
    <property type="nucleotide sequence ID" value="NZ_FMZX01000050.1"/>
</dbReference>
<dbReference type="AlphaFoldDB" id="A0A1G7DQP7"/>
<evidence type="ECO:0000313" key="1">
    <source>
        <dbReference type="EMBL" id="SDE53506.1"/>
    </source>
</evidence>
<proteinExistence type="predicted"/>
<accession>A0A1G7DQP7</accession>
<dbReference type="SUPFAM" id="SSF51735">
    <property type="entry name" value="NAD(P)-binding Rossmann-fold domains"/>
    <property type="match status" value="1"/>
</dbReference>
<keyword evidence="2" id="KW-1185">Reference proteome</keyword>
<dbReference type="Proteomes" id="UP000198925">
    <property type="component" value="Unassembled WGS sequence"/>
</dbReference>
<reference evidence="1 2" key="1">
    <citation type="submission" date="2016-10" db="EMBL/GenBank/DDBJ databases">
        <authorList>
            <person name="de Groot N.N."/>
        </authorList>
    </citation>
    <scope>NUCLEOTIDE SEQUENCE [LARGE SCALE GENOMIC DNA]</scope>
    <source>
        <strain evidence="1 2">CPCC 100156</strain>
    </source>
</reference>
<gene>
    <name evidence="1" type="ORF">SAMN04487779_105010</name>
</gene>